<sequence length="287" mass="30629">MDPPFLYYHMPWMFRISSGQALNFLQPTNPERVLPRKPKVNPNADTEFHFMAVIPFGVGTEPLIFLELEPGFRLPSMPIAKFFVNGYSYTSVKAARAIISWMELSGLLGGVDYFVSLSFLLTQEGRGRLCLPAAGRARWPGLARSVGVGRQLAGVEGMDLGFGWGRNGARGGGGLPATGEPDRERHQAAAAEGDGGVRDGEGGDGRGGEEEERRQKGAVESGTRRAGTTAAAGQLGEEEERRRKGAVELGTGKAGDGRGGEEEEQQQRGSSARRRAAGRGGAAVAAW</sequence>
<organism evidence="2">
    <name type="scientific">Oryza sativa subsp. japonica</name>
    <name type="common">Rice</name>
    <dbReference type="NCBI Taxonomy" id="39947"/>
    <lineage>
        <taxon>Eukaryota</taxon>
        <taxon>Viridiplantae</taxon>
        <taxon>Streptophyta</taxon>
        <taxon>Embryophyta</taxon>
        <taxon>Tracheophyta</taxon>
        <taxon>Spermatophyta</taxon>
        <taxon>Magnoliopsida</taxon>
        <taxon>Liliopsida</taxon>
        <taxon>Poales</taxon>
        <taxon>Poaceae</taxon>
        <taxon>BOP clade</taxon>
        <taxon>Oryzoideae</taxon>
        <taxon>Oryzeae</taxon>
        <taxon>Oryzinae</taxon>
        <taxon>Oryza</taxon>
        <taxon>Oryza sativa</taxon>
    </lineage>
</organism>
<accession>B9FZ21</accession>
<feature type="region of interest" description="Disordered" evidence="1">
    <location>
        <begin position="171"/>
        <end position="287"/>
    </location>
</feature>
<dbReference type="EMBL" id="CM000145">
    <property type="protein sequence ID" value="EEE68038.1"/>
    <property type="molecule type" value="Genomic_DNA"/>
</dbReference>
<evidence type="ECO:0000313" key="2">
    <source>
        <dbReference type="EMBL" id="EEE68038.1"/>
    </source>
</evidence>
<evidence type="ECO:0000256" key="1">
    <source>
        <dbReference type="SAM" id="MobiDB-lite"/>
    </source>
</evidence>
<name>B9FZ21_ORYSJ</name>
<feature type="compositionally biased region" description="Basic and acidic residues" evidence="1">
    <location>
        <begin position="195"/>
        <end position="217"/>
    </location>
</feature>
<reference evidence="2" key="1">
    <citation type="journal article" date="2005" name="PLoS Biol.">
        <title>The genomes of Oryza sativa: a history of duplications.</title>
        <authorList>
            <person name="Yu J."/>
            <person name="Wang J."/>
            <person name="Lin W."/>
            <person name="Li S."/>
            <person name="Li H."/>
            <person name="Zhou J."/>
            <person name="Ni P."/>
            <person name="Dong W."/>
            <person name="Hu S."/>
            <person name="Zeng C."/>
            <person name="Zhang J."/>
            <person name="Zhang Y."/>
            <person name="Li R."/>
            <person name="Xu Z."/>
            <person name="Li S."/>
            <person name="Li X."/>
            <person name="Zheng H."/>
            <person name="Cong L."/>
            <person name="Lin L."/>
            <person name="Yin J."/>
            <person name="Geng J."/>
            <person name="Li G."/>
            <person name="Shi J."/>
            <person name="Liu J."/>
            <person name="Lv H."/>
            <person name="Li J."/>
            <person name="Wang J."/>
            <person name="Deng Y."/>
            <person name="Ran L."/>
            <person name="Shi X."/>
            <person name="Wang X."/>
            <person name="Wu Q."/>
            <person name="Li C."/>
            <person name="Ren X."/>
            <person name="Wang J."/>
            <person name="Wang X."/>
            <person name="Li D."/>
            <person name="Liu D."/>
            <person name="Zhang X."/>
            <person name="Ji Z."/>
            <person name="Zhao W."/>
            <person name="Sun Y."/>
            <person name="Zhang Z."/>
            <person name="Bao J."/>
            <person name="Han Y."/>
            <person name="Dong L."/>
            <person name="Ji J."/>
            <person name="Chen P."/>
            <person name="Wu S."/>
            <person name="Liu J."/>
            <person name="Xiao Y."/>
            <person name="Bu D."/>
            <person name="Tan J."/>
            <person name="Yang L."/>
            <person name="Ye C."/>
            <person name="Zhang J."/>
            <person name="Xu J."/>
            <person name="Zhou Y."/>
            <person name="Yu Y."/>
            <person name="Zhang B."/>
            <person name="Zhuang S."/>
            <person name="Wei H."/>
            <person name="Liu B."/>
            <person name="Lei M."/>
            <person name="Yu H."/>
            <person name="Li Y."/>
            <person name="Xu H."/>
            <person name="Wei S."/>
            <person name="He X."/>
            <person name="Fang L."/>
            <person name="Zhang Z."/>
            <person name="Zhang Y."/>
            <person name="Huang X."/>
            <person name="Su Z."/>
            <person name="Tong W."/>
            <person name="Li J."/>
            <person name="Tong Z."/>
            <person name="Li S."/>
            <person name="Ye J."/>
            <person name="Wang L."/>
            <person name="Fang L."/>
            <person name="Lei T."/>
            <person name="Chen C."/>
            <person name="Chen H."/>
            <person name="Xu Z."/>
            <person name="Li H."/>
            <person name="Huang H."/>
            <person name="Zhang F."/>
            <person name="Xu H."/>
            <person name="Li N."/>
            <person name="Zhao C."/>
            <person name="Li S."/>
            <person name="Dong L."/>
            <person name="Huang Y."/>
            <person name="Li L."/>
            <person name="Xi Y."/>
            <person name="Qi Q."/>
            <person name="Li W."/>
            <person name="Zhang B."/>
            <person name="Hu W."/>
            <person name="Zhang Y."/>
            <person name="Tian X."/>
            <person name="Jiao Y."/>
            <person name="Liang X."/>
            <person name="Jin J."/>
            <person name="Gao L."/>
            <person name="Zheng W."/>
            <person name="Hao B."/>
            <person name="Liu S."/>
            <person name="Wang W."/>
            <person name="Yuan L."/>
            <person name="Cao M."/>
            <person name="McDermott J."/>
            <person name="Samudrala R."/>
            <person name="Wang J."/>
            <person name="Wong G.K."/>
            <person name="Yang H."/>
        </authorList>
    </citation>
    <scope>NUCLEOTIDE SEQUENCE [LARGE SCALE GENOMIC DNA]</scope>
</reference>
<reference evidence="2" key="2">
    <citation type="submission" date="2008-12" db="EMBL/GenBank/DDBJ databases">
        <title>Improved gene annotation of the rice (Oryza sativa) genomes.</title>
        <authorList>
            <person name="Wang J."/>
            <person name="Li R."/>
            <person name="Fan W."/>
            <person name="Huang Q."/>
            <person name="Zhang J."/>
            <person name="Zhou Y."/>
            <person name="Hu Y."/>
            <person name="Zi S."/>
            <person name="Li J."/>
            <person name="Ni P."/>
            <person name="Zheng H."/>
            <person name="Zhang Y."/>
            <person name="Zhao M."/>
            <person name="Hao Q."/>
            <person name="McDermott J."/>
            <person name="Samudrala R."/>
            <person name="Kristiansen K."/>
            <person name="Wong G.K.-S."/>
        </authorList>
    </citation>
    <scope>NUCLEOTIDE SEQUENCE</scope>
</reference>
<gene>
    <name evidence="2" type="ORF">OsJ_26031</name>
</gene>
<dbReference type="AlphaFoldDB" id="B9FZ21"/>
<feature type="compositionally biased region" description="Low complexity" evidence="1">
    <location>
        <begin position="220"/>
        <end position="235"/>
    </location>
</feature>
<protein>
    <submittedName>
        <fullName evidence="2">Uncharacterized protein</fullName>
    </submittedName>
</protein>
<proteinExistence type="predicted"/>
<dbReference type="Proteomes" id="UP000007752">
    <property type="component" value="Chromosome 8"/>
</dbReference>